<dbReference type="InterPro" id="IPR002363">
    <property type="entry name" value="Ribosomal_uL10_CS_bac"/>
</dbReference>
<dbReference type="AlphaFoldDB" id="A0A0H4T576"/>
<evidence type="ECO:0000256" key="3">
    <source>
        <dbReference type="ARBA" id="ARBA00023274"/>
    </source>
</evidence>
<dbReference type="Gene3D" id="3.30.70.1730">
    <property type="match status" value="1"/>
</dbReference>
<dbReference type="EMBL" id="KT006970">
    <property type="protein sequence ID" value="AKQ01572.1"/>
    <property type="molecule type" value="Genomic_DNA"/>
</dbReference>
<organism evidence="7">
    <name type="scientific">uncultured delta proteobacterium Rifle_16ft_4_minimus_1997</name>
    <dbReference type="NCBI Taxonomy" id="1665176"/>
    <lineage>
        <taxon>Bacteria</taxon>
        <taxon>Deltaproteobacteria</taxon>
        <taxon>environmental samples</taxon>
    </lineage>
</organism>
<feature type="coiled-coil region" evidence="6">
    <location>
        <begin position="11"/>
        <end position="64"/>
    </location>
</feature>
<dbReference type="PROSITE" id="PS01109">
    <property type="entry name" value="RIBOSOMAL_L10"/>
    <property type="match status" value="1"/>
</dbReference>
<comment type="subunit">
    <text evidence="5">Part of the ribosomal stalk of the 50S ribosomal subunit. The N-terminus interacts with L11 and the large rRNA to form the base of the stalk. The C-terminus forms an elongated spine to which L12 dimers bind in a sequential fashion forming a multimeric L10(L12)X complex.</text>
</comment>
<evidence type="ECO:0000256" key="4">
    <source>
        <dbReference type="ARBA" id="ARBA00035202"/>
    </source>
</evidence>
<keyword evidence="5" id="KW-0694">RNA-binding</keyword>
<dbReference type="InterPro" id="IPR022973">
    <property type="entry name" value="Ribosomal_uL10_bac"/>
</dbReference>
<keyword evidence="2 5" id="KW-0689">Ribosomal protein</keyword>
<evidence type="ECO:0000256" key="5">
    <source>
        <dbReference type="HAMAP-Rule" id="MF_00362"/>
    </source>
</evidence>
<comment type="similarity">
    <text evidence="1 5">Belongs to the universal ribosomal protein uL10 family.</text>
</comment>
<evidence type="ECO:0000313" key="7">
    <source>
        <dbReference type="EMBL" id="AKQ01572.1"/>
    </source>
</evidence>
<dbReference type="GO" id="GO:0006412">
    <property type="term" value="P:translation"/>
    <property type="evidence" value="ECO:0007669"/>
    <property type="project" value="UniProtKB-UniRule"/>
</dbReference>
<evidence type="ECO:0000256" key="6">
    <source>
        <dbReference type="SAM" id="Coils"/>
    </source>
</evidence>
<proteinExistence type="inferred from homology"/>
<reference evidence="7" key="1">
    <citation type="journal article" date="2015" name="ISME J.">
        <title>Aquifer environment selects for microbial species cohorts in sediment and groundwater.</title>
        <authorList>
            <person name="Hug L.A."/>
            <person name="Thomas B.C."/>
            <person name="Brown C.T."/>
            <person name="Frischkorn K.R."/>
            <person name="Williams K.H."/>
            <person name="Tringe S.G."/>
            <person name="Banfield J.F."/>
        </authorList>
    </citation>
    <scope>NUCLEOTIDE SEQUENCE</scope>
</reference>
<keyword evidence="3 5" id="KW-0687">Ribonucleoprotein</keyword>
<dbReference type="InterPro" id="IPR043141">
    <property type="entry name" value="Ribosomal_uL10-like_sf"/>
</dbReference>
<keyword evidence="6" id="KW-0175">Coiled coil</keyword>
<dbReference type="SUPFAM" id="SSF160369">
    <property type="entry name" value="Ribosomal protein L10-like"/>
    <property type="match status" value="1"/>
</dbReference>
<dbReference type="GO" id="GO:0015934">
    <property type="term" value="C:large ribosomal subunit"/>
    <property type="evidence" value="ECO:0007669"/>
    <property type="project" value="InterPro"/>
</dbReference>
<sequence length="181" mass="20062">MAELATASLIREEKTKRIAEVQEKLRAAKMAIVTDYRGLTVAQMTRLRRQIREAAGEYQVIKNTLARRALKDTAYGSLDSLLEGPNGWVFAYEDPVTLSKALVKFINENDKLAIKGGVLDGEYMDQAKVKVLAQMLSRAGLQAKLLALLQAPAVQLLRLIQEPGARVVRLLETLRKGKSEA</sequence>
<evidence type="ECO:0000256" key="1">
    <source>
        <dbReference type="ARBA" id="ARBA00008889"/>
    </source>
</evidence>
<accession>A0A0H4T576</accession>
<dbReference type="GO" id="GO:0070180">
    <property type="term" value="F:large ribosomal subunit rRNA binding"/>
    <property type="evidence" value="ECO:0007669"/>
    <property type="project" value="UniProtKB-UniRule"/>
</dbReference>
<dbReference type="Pfam" id="PF00466">
    <property type="entry name" value="Ribosomal_L10"/>
    <property type="match status" value="1"/>
</dbReference>
<comment type="function">
    <text evidence="5">Forms part of the ribosomal stalk, playing a central role in the interaction of the ribosome with GTP-bound translation factors.</text>
</comment>
<dbReference type="GO" id="GO:0003735">
    <property type="term" value="F:structural constituent of ribosome"/>
    <property type="evidence" value="ECO:0007669"/>
    <property type="project" value="InterPro"/>
</dbReference>
<dbReference type="HAMAP" id="MF_00362">
    <property type="entry name" value="Ribosomal_uL10"/>
    <property type="match status" value="1"/>
</dbReference>
<dbReference type="CDD" id="cd05797">
    <property type="entry name" value="Ribosomal_L10"/>
    <property type="match status" value="1"/>
</dbReference>
<name>A0A0H4T576_9DELT</name>
<protein>
    <recommendedName>
        <fullName evidence="4 5">Large ribosomal subunit protein uL10</fullName>
    </recommendedName>
</protein>
<gene>
    <name evidence="5" type="primary">rplJ</name>
</gene>
<keyword evidence="5" id="KW-0699">rRNA-binding</keyword>
<dbReference type="InterPro" id="IPR047865">
    <property type="entry name" value="Ribosomal_uL10_bac_type"/>
</dbReference>
<dbReference type="NCBIfam" id="NF000955">
    <property type="entry name" value="PRK00099.1-1"/>
    <property type="match status" value="1"/>
</dbReference>
<dbReference type="InterPro" id="IPR001790">
    <property type="entry name" value="Ribosomal_uL10"/>
</dbReference>
<evidence type="ECO:0000256" key="2">
    <source>
        <dbReference type="ARBA" id="ARBA00022980"/>
    </source>
</evidence>
<dbReference type="PANTHER" id="PTHR11560">
    <property type="entry name" value="39S RIBOSOMAL PROTEIN L10, MITOCHONDRIAL"/>
    <property type="match status" value="1"/>
</dbReference>